<evidence type="ECO:0000256" key="1">
    <source>
        <dbReference type="ARBA" id="ARBA00022553"/>
    </source>
</evidence>
<comment type="caution">
    <text evidence="7">The sequence shown here is derived from an EMBL/GenBank/DDBJ whole genome shotgun (WGS) entry which is preliminary data.</text>
</comment>
<protein>
    <submittedName>
        <fullName evidence="7">Response regulator</fullName>
    </submittedName>
</protein>
<dbReference type="EMBL" id="JBHSGG010000002">
    <property type="protein sequence ID" value="MFC4726919.1"/>
    <property type="molecule type" value="Genomic_DNA"/>
</dbReference>
<evidence type="ECO:0000256" key="3">
    <source>
        <dbReference type="ARBA" id="ARBA00023125"/>
    </source>
</evidence>
<evidence type="ECO:0000313" key="7">
    <source>
        <dbReference type="EMBL" id="MFC4726919.1"/>
    </source>
</evidence>
<keyword evidence="1 4" id="KW-0597">Phosphoprotein</keyword>
<evidence type="ECO:0000259" key="6">
    <source>
        <dbReference type="PROSITE" id="PS50110"/>
    </source>
</evidence>
<dbReference type="Pfam" id="PF00072">
    <property type="entry name" value="Response_reg"/>
    <property type="match status" value="1"/>
</dbReference>
<sequence length="138" mass="14586">MDDLAGLRVLLVEDEGGVALLIEGMLEELGCEMVASVARLARAYEAVQAQPPDAVVLDVNVAGEVSFDFARLLVARGIPFLFSTGYGVSGLPADLRSHAVLAKPFKLSELHRSLLATLQDGGERDSSAGSKRPGPPDR</sequence>
<dbReference type="PANTHER" id="PTHR48111">
    <property type="entry name" value="REGULATOR OF RPOS"/>
    <property type="match status" value="1"/>
</dbReference>
<gene>
    <name evidence="7" type="ORF">ACFO3Q_01830</name>
</gene>
<feature type="domain" description="Response regulatory" evidence="6">
    <location>
        <begin position="8"/>
        <end position="118"/>
    </location>
</feature>
<evidence type="ECO:0000313" key="8">
    <source>
        <dbReference type="Proteomes" id="UP001595892"/>
    </source>
</evidence>
<dbReference type="RefSeq" id="WP_377002885.1">
    <property type="nucleotide sequence ID" value="NZ_JBHSGG010000002.1"/>
</dbReference>
<evidence type="ECO:0000256" key="5">
    <source>
        <dbReference type="SAM" id="MobiDB-lite"/>
    </source>
</evidence>
<dbReference type="Gene3D" id="3.40.50.2300">
    <property type="match status" value="1"/>
</dbReference>
<dbReference type="InterPro" id="IPR039420">
    <property type="entry name" value="WalR-like"/>
</dbReference>
<evidence type="ECO:0000256" key="4">
    <source>
        <dbReference type="PROSITE-ProRule" id="PRU00169"/>
    </source>
</evidence>
<dbReference type="Proteomes" id="UP001595892">
    <property type="component" value="Unassembled WGS sequence"/>
</dbReference>
<feature type="region of interest" description="Disordered" evidence="5">
    <location>
        <begin position="119"/>
        <end position="138"/>
    </location>
</feature>
<organism evidence="7 8">
    <name type="scientific">Coralloluteibacterium thermophilum</name>
    <dbReference type="NCBI Taxonomy" id="2707049"/>
    <lineage>
        <taxon>Bacteria</taxon>
        <taxon>Pseudomonadati</taxon>
        <taxon>Pseudomonadota</taxon>
        <taxon>Gammaproteobacteria</taxon>
        <taxon>Lysobacterales</taxon>
        <taxon>Lysobacteraceae</taxon>
        <taxon>Coralloluteibacterium</taxon>
    </lineage>
</organism>
<accession>A0ABV9NI18</accession>
<keyword evidence="8" id="KW-1185">Reference proteome</keyword>
<reference evidence="8" key="1">
    <citation type="journal article" date="2019" name="Int. J. Syst. Evol. Microbiol.">
        <title>The Global Catalogue of Microorganisms (GCM) 10K type strain sequencing project: providing services to taxonomists for standard genome sequencing and annotation.</title>
        <authorList>
            <consortium name="The Broad Institute Genomics Platform"/>
            <consortium name="The Broad Institute Genome Sequencing Center for Infectious Disease"/>
            <person name="Wu L."/>
            <person name="Ma J."/>
        </authorList>
    </citation>
    <scope>NUCLEOTIDE SEQUENCE [LARGE SCALE GENOMIC DNA]</scope>
    <source>
        <strain evidence="8">CGMCC 1.13574</strain>
    </source>
</reference>
<evidence type="ECO:0000256" key="2">
    <source>
        <dbReference type="ARBA" id="ARBA00023012"/>
    </source>
</evidence>
<dbReference type="InterPro" id="IPR011006">
    <property type="entry name" value="CheY-like_superfamily"/>
</dbReference>
<proteinExistence type="predicted"/>
<name>A0ABV9NI18_9GAMM</name>
<feature type="modified residue" description="4-aspartylphosphate" evidence="4">
    <location>
        <position position="58"/>
    </location>
</feature>
<dbReference type="InterPro" id="IPR001789">
    <property type="entry name" value="Sig_transdc_resp-reg_receiver"/>
</dbReference>
<dbReference type="PROSITE" id="PS50110">
    <property type="entry name" value="RESPONSE_REGULATORY"/>
    <property type="match status" value="1"/>
</dbReference>
<dbReference type="SMART" id="SM00448">
    <property type="entry name" value="REC"/>
    <property type="match status" value="1"/>
</dbReference>
<dbReference type="SUPFAM" id="SSF52172">
    <property type="entry name" value="CheY-like"/>
    <property type="match status" value="1"/>
</dbReference>
<keyword evidence="2" id="KW-0902">Two-component regulatory system</keyword>
<dbReference type="PANTHER" id="PTHR48111:SF40">
    <property type="entry name" value="PHOSPHATE REGULON TRANSCRIPTIONAL REGULATORY PROTEIN PHOB"/>
    <property type="match status" value="1"/>
</dbReference>
<keyword evidence="3" id="KW-0238">DNA-binding</keyword>